<evidence type="ECO:0000256" key="2">
    <source>
        <dbReference type="ARBA" id="ARBA00023125"/>
    </source>
</evidence>
<gene>
    <name evidence="5" type="ORF">INF37_04120</name>
</gene>
<dbReference type="InterPro" id="IPR000524">
    <property type="entry name" value="Tscrpt_reg_HTH_GntR"/>
</dbReference>
<reference evidence="5 6" key="1">
    <citation type="submission" date="2020-10" db="EMBL/GenBank/DDBJ databases">
        <title>ChiBAC.</title>
        <authorList>
            <person name="Zenner C."/>
            <person name="Hitch T.C.A."/>
            <person name="Clavel T."/>
        </authorList>
    </citation>
    <scope>NUCLEOTIDE SEQUENCE [LARGE SCALE GENOMIC DNA]</scope>
    <source>
        <strain evidence="5 6">DSM 107456</strain>
    </source>
</reference>
<dbReference type="RefSeq" id="WP_101693023.1">
    <property type="nucleotide sequence ID" value="NZ_JADCKF010000003.1"/>
</dbReference>
<name>A0ABR9R946_9FIRM</name>
<dbReference type="PANTHER" id="PTHR44846:SF17">
    <property type="entry name" value="GNTR-FAMILY TRANSCRIPTIONAL REGULATOR"/>
    <property type="match status" value="1"/>
</dbReference>
<evidence type="ECO:0000259" key="4">
    <source>
        <dbReference type="PROSITE" id="PS50949"/>
    </source>
</evidence>
<dbReference type="SMART" id="SM00345">
    <property type="entry name" value="HTH_GNTR"/>
    <property type="match status" value="1"/>
</dbReference>
<sequence length="246" mass="28135">MAATNLSSYMAVKRRLLDMFRSETFPGNKLPPEDQLAKRLGISLVTLREALMMLTLEGYLTKRHGVGNFIHPSALDPTNRVDQGFSFADTFRRNGRTPGMKMLFLGIEPASPALAERLQVQPESLLQRYETIYTADDHPGVFTISRLSLDLVKRPFRPEEQNWYIHECIWDHCGKKLAHSLNDYQAVAADEKVAALFELPKGTPLLYCEQLFYDVQDVPVLLNVHYFHPQHYGMRVLQNWNIGAQS</sequence>
<dbReference type="SUPFAM" id="SSF64288">
    <property type="entry name" value="Chorismate lyase-like"/>
    <property type="match status" value="1"/>
</dbReference>
<dbReference type="Proteomes" id="UP000806211">
    <property type="component" value="Unassembled WGS sequence"/>
</dbReference>
<dbReference type="Pfam" id="PF00392">
    <property type="entry name" value="GntR"/>
    <property type="match status" value="1"/>
</dbReference>
<dbReference type="CDD" id="cd07377">
    <property type="entry name" value="WHTH_GntR"/>
    <property type="match status" value="1"/>
</dbReference>
<protein>
    <submittedName>
        <fullName evidence="5">GntR family transcriptional regulator</fullName>
    </submittedName>
</protein>
<dbReference type="PRINTS" id="PR00035">
    <property type="entry name" value="HTHGNTR"/>
</dbReference>
<proteinExistence type="predicted"/>
<dbReference type="InterPro" id="IPR036390">
    <property type="entry name" value="WH_DNA-bd_sf"/>
</dbReference>
<feature type="domain" description="HTH gntR-type" evidence="4">
    <location>
        <begin position="6"/>
        <end position="73"/>
    </location>
</feature>
<keyword evidence="1" id="KW-0805">Transcription regulation</keyword>
<evidence type="ECO:0000313" key="5">
    <source>
        <dbReference type="EMBL" id="MBE5055184.1"/>
    </source>
</evidence>
<dbReference type="Pfam" id="PF07702">
    <property type="entry name" value="UTRA"/>
    <property type="match status" value="1"/>
</dbReference>
<dbReference type="InterPro" id="IPR011663">
    <property type="entry name" value="UTRA"/>
</dbReference>
<dbReference type="InterPro" id="IPR050679">
    <property type="entry name" value="Bact_HTH_transcr_reg"/>
</dbReference>
<accession>A0ABR9R946</accession>
<dbReference type="InterPro" id="IPR036388">
    <property type="entry name" value="WH-like_DNA-bd_sf"/>
</dbReference>
<dbReference type="PROSITE" id="PS50949">
    <property type="entry name" value="HTH_GNTR"/>
    <property type="match status" value="1"/>
</dbReference>
<comment type="caution">
    <text evidence="5">The sequence shown here is derived from an EMBL/GenBank/DDBJ whole genome shotgun (WGS) entry which is preliminary data.</text>
</comment>
<keyword evidence="2" id="KW-0238">DNA-binding</keyword>
<dbReference type="PANTHER" id="PTHR44846">
    <property type="entry name" value="MANNOSYL-D-GLYCERATE TRANSPORT/METABOLISM SYSTEM REPRESSOR MNGR-RELATED"/>
    <property type="match status" value="1"/>
</dbReference>
<dbReference type="SUPFAM" id="SSF46785">
    <property type="entry name" value="Winged helix' DNA-binding domain"/>
    <property type="match status" value="1"/>
</dbReference>
<dbReference type="Gene3D" id="1.10.10.10">
    <property type="entry name" value="Winged helix-like DNA-binding domain superfamily/Winged helix DNA-binding domain"/>
    <property type="match status" value="1"/>
</dbReference>
<dbReference type="Gene3D" id="3.40.1410.10">
    <property type="entry name" value="Chorismate lyase-like"/>
    <property type="match status" value="1"/>
</dbReference>
<organism evidence="5 6">
    <name type="scientific">Pseudoflavonifractor gallinarum</name>
    <dbReference type="NCBI Taxonomy" id="2779352"/>
    <lineage>
        <taxon>Bacteria</taxon>
        <taxon>Bacillati</taxon>
        <taxon>Bacillota</taxon>
        <taxon>Clostridia</taxon>
        <taxon>Eubacteriales</taxon>
        <taxon>Oscillospiraceae</taxon>
        <taxon>Pseudoflavonifractor</taxon>
    </lineage>
</organism>
<evidence type="ECO:0000313" key="6">
    <source>
        <dbReference type="Proteomes" id="UP000806211"/>
    </source>
</evidence>
<dbReference type="SMART" id="SM00866">
    <property type="entry name" value="UTRA"/>
    <property type="match status" value="1"/>
</dbReference>
<evidence type="ECO:0000256" key="3">
    <source>
        <dbReference type="ARBA" id="ARBA00023163"/>
    </source>
</evidence>
<keyword evidence="3" id="KW-0804">Transcription</keyword>
<dbReference type="EMBL" id="JADCKF010000003">
    <property type="protein sequence ID" value="MBE5055184.1"/>
    <property type="molecule type" value="Genomic_DNA"/>
</dbReference>
<keyword evidence="6" id="KW-1185">Reference proteome</keyword>
<evidence type="ECO:0000256" key="1">
    <source>
        <dbReference type="ARBA" id="ARBA00023015"/>
    </source>
</evidence>
<dbReference type="InterPro" id="IPR028978">
    <property type="entry name" value="Chorismate_lyase_/UTRA_dom_sf"/>
</dbReference>